<accession>A0A383E7K7</accession>
<gene>
    <name evidence="2" type="ORF">METZ01_LOCUS505701</name>
</gene>
<keyword evidence="1" id="KW-1133">Transmembrane helix</keyword>
<dbReference type="AlphaFoldDB" id="A0A383E7K7"/>
<evidence type="ECO:0000256" key="1">
    <source>
        <dbReference type="SAM" id="Phobius"/>
    </source>
</evidence>
<proteinExistence type="predicted"/>
<keyword evidence="1" id="KW-0472">Membrane</keyword>
<sequence>MKDKRQIIELIGFISIIASLGFVGFEIRQNTRAVRGATNIAISNQVMDMALEIASNERLGKLVGFMLEDNIKSEDLNPEDRTSAQMTVYAGLRRIENVFLQVEDGILDARAFDRVGMAFYRSNVARDTWDIYGRFFDKDFIPFFEALRDSVDTK</sequence>
<reference evidence="2" key="1">
    <citation type="submission" date="2018-05" db="EMBL/GenBank/DDBJ databases">
        <authorList>
            <person name="Lanie J.A."/>
            <person name="Ng W.-L."/>
            <person name="Kazmierczak K.M."/>
            <person name="Andrzejewski T.M."/>
            <person name="Davidsen T.M."/>
            <person name="Wayne K.J."/>
            <person name="Tettelin H."/>
            <person name="Glass J.I."/>
            <person name="Rusch D."/>
            <person name="Podicherti R."/>
            <person name="Tsui H.-C.T."/>
            <person name="Winkler M.E."/>
        </authorList>
    </citation>
    <scope>NUCLEOTIDE SEQUENCE</scope>
</reference>
<feature type="transmembrane region" description="Helical" evidence="1">
    <location>
        <begin position="7"/>
        <end position="25"/>
    </location>
</feature>
<organism evidence="2">
    <name type="scientific">marine metagenome</name>
    <dbReference type="NCBI Taxonomy" id="408172"/>
    <lineage>
        <taxon>unclassified sequences</taxon>
        <taxon>metagenomes</taxon>
        <taxon>ecological metagenomes</taxon>
    </lineage>
</organism>
<evidence type="ECO:0000313" key="2">
    <source>
        <dbReference type="EMBL" id="SVE52847.1"/>
    </source>
</evidence>
<name>A0A383E7K7_9ZZZZ</name>
<dbReference type="EMBL" id="UINC01223585">
    <property type="protein sequence ID" value="SVE52847.1"/>
    <property type="molecule type" value="Genomic_DNA"/>
</dbReference>
<keyword evidence="1" id="KW-0812">Transmembrane</keyword>
<protein>
    <submittedName>
        <fullName evidence="2">Uncharacterized protein</fullName>
    </submittedName>
</protein>